<protein>
    <recommendedName>
        <fullName evidence="5">Magnesium transporter MgtE intracellular domain-containing protein</fullName>
    </recommendedName>
</protein>
<evidence type="ECO:0000313" key="4">
    <source>
        <dbReference type="Proteomes" id="UP001241605"/>
    </source>
</evidence>
<feature type="coiled-coil region" evidence="1">
    <location>
        <begin position="121"/>
        <end position="151"/>
    </location>
</feature>
<evidence type="ECO:0000313" key="3">
    <source>
        <dbReference type="EMBL" id="WGW04343.1"/>
    </source>
</evidence>
<reference evidence="3 4" key="1">
    <citation type="submission" date="2023-05" db="EMBL/GenBank/DDBJ databases">
        <title>YMD87, complete Genome.</title>
        <authorList>
            <person name="Zhang J."/>
            <person name="Xu X."/>
        </authorList>
    </citation>
    <scope>NUCLEOTIDE SEQUENCE [LARGE SCALE GENOMIC DNA]</scope>
    <source>
        <strain evidence="3 4">YMD87</strain>
    </source>
</reference>
<keyword evidence="4" id="KW-1185">Reference proteome</keyword>
<feature type="region of interest" description="Disordered" evidence="2">
    <location>
        <begin position="1"/>
        <end position="22"/>
    </location>
</feature>
<evidence type="ECO:0000256" key="2">
    <source>
        <dbReference type="SAM" id="MobiDB-lite"/>
    </source>
</evidence>
<dbReference type="EMBL" id="CP124616">
    <property type="protein sequence ID" value="WGW04343.1"/>
    <property type="molecule type" value="Genomic_DNA"/>
</dbReference>
<keyword evidence="1" id="KW-0175">Coiled coil</keyword>
<sequence>MAKAKTAKPPVPAPKGKPRRKMRGALTTIGGLLIASAVLRAAVGAGEAFAREGSSTDHEMPATAAHSGQMQTAANAHSPGLDAPTGAIQRVGEAEIMPLIESLNKRESRIKEREQDIEVRMQALTLAEKEIDRKLAELEAAENQLRGTLSLAQTAAEDDITRLTDVYANMKPKQAAALFEQMDPEFAAGFLGRMRSDSAAAIMAGLTPGAAYTISVVLAGRNAEVPKQ</sequence>
<name>A0ABY8QK11_9RHOB</name>
<evidence type="ECO:0000256" key="1">
    <source>
        <dbReference type="SAM" id="Coils"/>
    </source>
</evidence>
<dbReference type="RefSeq" id="WP_282300975.1">
    <property type="nucleotide sequence ID" value="NZ_CP124616.1"/>
</dbReference>
<dbReference type="Proteomes" id="UP001241605">
    <property type="component" value="Chromosome"/>
</dbReference>
<organism evidence="3 4">
    <name type="scientific">Tropicibacter oceani</name>
    <dbReference type="NCBI Taxonomy" id="3058420"/>
    <lineage>
        <taxon>Bacteria</taxon>
        <taxon>Pseudomonadati</taxon>
        <taxon>Pseudomonadota</taxon>
        <taxon>Alphaproteobacteria</taxon>
        <taxon>Rhodobacterales</taxon>
        <taxon>Roseobacteraceae</taxon>
        <taxon>Tropicibacter</taxon>
    </lineage>
</organism>
<accession>A0ABY8QK11</accession>
<dbReference type="SUPFAM" id="SSF158791">
    <property type="entry name" value="MgtE N-terminal domain-like"/>
    <property type="match status" value="1"/>
</dbReference>
<proteinExistence type="predicted"/>
<gene>
    <name evidence="3" type="ORF">QF118_02030</name>
</gene>
<evidence type="ECO:0008006" key="5">
    <source>
        <dbReference type="Google" id="ProtNLM"/>
    </source>
</evidence>